<reference evidence="2" key="1">
    <citation type="journal article" date="2019" name="Sci. Rep.">
        <title>Draft genome of Tanacetum cinerariifolium, the natural source of mosquito coil.</title>
        <authorList>
            <person name="Yamashiro T."/>
            <person name="Shiraishi A."/>
            <person name="Satake H."/>
            <person name="Nakayama K."/>
        </authorList>
    </citation>
    <scope>NUCLEOTIDE SEQUENCE</scope>
</reference>
<feature type="compositionally biased region" description="Basic and acidic residues" evidence="1">
    <location>
        <begin position="20"/>
        <end position="36"/>
    </location>
</feature>
<evidence type="ECO:0000313" key="2">
    <source>
        <dbReference type="EMBL" id="GFD61408.1"/>
    </source>
</evidence>
<feature type="region of interest" description="Disordered" evidence="1">
    <location>
        <begin position="1"/>
        <end position="38"/>
    </location>
</feature>
<name>A0A699XTS3_TANCI</name>
<dbReference type="EMBL" id="BKCJ011891121">
    <property type="protein sequence ID" value="GFD61408.1"/>
    <property type="molecule type" value="Genomic_DNA"/>
</dbReference>
<gene>
    <name evidence="2" type="ORF">Tci_933377</name>
</gene>
<sequence length="78" mass="8393">KGRRIDKEEGITGRVSSDTEEIRMDEKEVAVERTSEDTEEMATVLTSMDAATVLVGGIDVPTGSYSIPTTGPLVVDIH</sequence>
<organism evidence="2">
    <name type="scientific">Tanacetum cinerariifolium</name>
    <name type="common">Dalmatian daisy</name>
    <name type="synonym">Chrysanthemum cinerariifolium</name>
    <dbReference type="NCBI Taxonomy" id="118510"/>
    <lineage>
        <taxon>Eukaryota</taxon>
        <taxon>Viridiplantae</taxon>
        <taxon>Streptophyta</taxon>
        <taxon>Embryophyta</taxon>
        <taxon>Tracheophyta</taxon>
        <taxon>Spermatophyta</taxon>
        <taxon>Magnoliopsida</taxon>
        <taxon>eudicotyledons</taxon>
        <taxon>Gunneridae</taxon>
        <taxon>Pentapetalae</taxon>
        <taxon>asterids</taxon>
        <taxon>campanulids</taxon>
        <taxon>Asterales</taxon>
        <taxon>Asteraceae</taxon>
        <taxon>Asteroideae</taxon>
        <taxon>Anthemideae</taxon>
        <taxon>Anthemidinae</taxon>
        <taxon>Tanacetum</taxon>
    </lineage>
</organism>
<accession>A0A699XTS3</accession>
<comment type="caution">
    <text evidence="2">The sequence shown here is derived from an EMBL/GenBank/DDBJ whole genome shotgun (WGS) entry which is preliminary data.</text>
</comment>
<evidence type="ECO:0000256" key="1">
    <source>
        <dbReference type="SAM" id="MobiDB-lite"/>
    </source>
</evidence>
<dbReference type="AlphaFoldDB" id="A0A699XTS3"/>
<feature type="non-terminal residue" evidence="2">
    <location>
        <position position="1"/>
    </location>
</feature>
<proteinExistence type="predicted"/>
<feature type="non-terminal residue" evidence="2">
    <location>
        <position position="78"/>
    </location>
</feature>
<protein>
    <submittedName>
        <fullName evidence="2">Uncharacterized protein</fullName>
    </submittedName>
</protein>
<feature type="compositionally biased region" description="Basic and acidic residues" evidence="1">
    <location>
        <begin position="1"/>
        <end position="11"/>
    </location>
</feature>